<dbReference type="EMBL" id="JACHMS010000001">
    <property type="protein sequence ID" value="MBB4712716.1"/>
    <property type="molecule type" value="Genomic_DNA"/>
</dbReference>
<dbReference type="AlphaFoldDB" id="A0A7W7DL12"/>
<comment type="caution">
    <text evidence="2">The sequence shown here is derived from an EMBL/GenBank/DDBJ whole genome shotgun (WGS) entry which is preliminary data.</text>
</comment>
<organism evidence="2 3">
    <name type="scientific">Streptomyces luteogriseus</name>
    <dbReference type="NCBI Taxonomy" id="68233"/>
    <lineage>
        <taxon>Bacteria</taxon>
        <taxon>Bacillati</taxon>
        <taxon>Actinomycetota</taxon>
        <taxon>Actinomycetes</taxon>
        <taxon>Kitasatosporales</taxon>
        <taxon>Streptomycetaceae</taxon>
        <taxon>Streptomyces</taxon>
    </lineage>
</organism>
<accession>A0A7W7DL12</accession>
<dbReference type="GeneID" id="95794583"/>
<gene>
    <name evidence="2" type="ORF">BJ965_002598</name>
</gene>
<dbReference type="RefSeq" id="WP_184908766.1">
    <property type="nucleotide sequence ID" value="NZ_JACHMS010000001.1"/>
</dbReference>
<evidence type="ECO:0000313" key="3">
    <source>
        <dbReference type="Proteomes" id="UP000565089"/>
    </source>
</evidence>
<proteinExistence type="predicted"/>
<sequence length="248" mass="28872">MKTELLVAVLSGAAALVSAAYSAQANRKNSLLANDLERQKVEHHRLLERQDAMSRFRDPLLWAAFDFQSRLFNIVSGHFLRVYFTEPHDRQYAIRSTLHVFAEYLGWVEILRRRIYFLDLGNKEANRQIVSLLTRIGTVLNGDSYPDRHFQLFRSDQRAIGELVMSKGRDDCMGYAEFCERLESDLEFSGWFVPLSNSIEELAVLPGRHPRLVDLQVALMDLIDFLDPEQERFPQKRRFRTTTEGQLY</sequence>
<keyword evidence="1" id="KW-0732">Signal</keyword>
<dbReference type="Proteomes" id="UP000565089">
    <property type="component" value="Unassembled WGS sequence"/>
</dbReference>
<feature type="chain" id="PRO_5030731859" evidence="1">
    <location>
        <begin position="26"/>
        <end position="248"/>
    </location>
</feature>
<evidence type="ECO:0000313" key="2">
    <source>
        <dbReference type="EMBL" id="MBB4712716.1"/>
    </source>
</evidence>
<reference evidence="2 3" key="1">
    <citation type="submission" date="2020-08" db="EMBL/GenBank/DDBJ databases">
        <title>Sequencing the genomes of 1000 actinobacteria strains.</title>
        <authorList>
            <person name="Klenk H.-P."/>
        </authorList>
    </citation>
    <scope>NUCLEOTIDE SEQUENCE [LARGE SCALE GENOMIC DNA]</scope>
    <source>
        <strain evidence="2 3">DSM 40483</strain>
    </source>
</reference>
<name>A0A7W7DL12_9ACTN</name>
<evidence type="ECO:0000256" key="1">
    <source>
        <dbReference type="SAM" id="SignalP"/>
    </source>
</evidence>
<protein>
    <submittedName>
        <fullName evidence="2">Uncharacterized protein</fullName>
    </submittedName>
</protein>
<keyword evidence="3" id="KW-1185">Reference proteome</keyword>
<feature type="signal peptide" evidence="1">
    <location>
        <begin position="1"/>
        <end position="25"/>
    </location>
</feature>